<feature type="transmembrane region" description="Helical" evidence="9">
    <location>
        <begin position="166"/>
        <end position="192"/>
    </location>
</feature>
<feature type="domain" description="ABC transmembrane type-1" evidence="11">
    <location>
        <begin position="170"/>
        <end position="448"/>
    </location>
</feature>
<dbReference type="InterPro" id="IPR011527">
    <property type="entry name" value="ABC1_TM_dom"/>
</dbReference>
<gene>
    <name evidence="13" type="ORF">DI551_00930</name>
</gene>
<evidence type="ECO:0000256" key="7">
    <source>
        <dbReference type="ARBA" id="ARBA00022989"/>
    </source>
</evidence>
<evidence type="ECO:0000256" key="8">
    <source>
        <dbReference type="ARBA" id="ARBA00023136"/>
    </source>
</evidence>
<dbReference type="SUPFAM" id="SSF52540">
    <property type="entry name" value="P-loop containing nucleoside triphosphate hydrolases"/>
    <property type="match status" value="1"/>
</dbReference>
<name>A0A2W5N809_9BACT</name>
<dbReference type="CDD" id="cd03245">
    <property type="entry name" value="ABCC_bacteriocin_exporters"/>
    <property type="match status" value="1"/>
</dbReference>
<keyword evidence="2" id="KW-0813">Transport</keyword>
<evidence type="ECO:0000313" key="13">
    <source>
        <dbReference type="EMBL" id="PZQ48678.1"/>
    </source>
</evidence>
<feature type="transmembrane region" description="Helical" evidence="9">
    <location>
        <begin position="418"/>
        <end position="443"/>
    </location>
</feature>
<evidence type="ECO:0000256" key="2">
    <source>
        <dbReference type="ARBA" id="ARBA00022448"/>
    </source>
</evidence>
<keyword evidence="6" id="KW-0067">ATP-binding</keyword>
<evidence type="ECO:0000259" key="12">
    <source>
        <dbReference type="PROSITE" id="PS50990"/>
    </source>
</evidence>
<dbReference type="InterPro" id="IPR003439">
    <property type="entry name" value="ABC_transporter-like_ATP-bd"/>
</dbReference>
<dbReference type="InterPro" id="IPR005074">
    <property type="entry name" value="Peptidase_C39"/>
</dbReference>
<dbReference type="InterPro" id="IPR039421">
    <property type="entry name" value="Type_1_exporter"/>
</dbReference>
<dbReference type="Gene3D" id="3.90.70.10">
    <property type="entry name" value="Cysteine proteinases"/>
    <property type="match status" value="1"/>
</dbReference>
<dbReference type="PANTHER" id="PTHR24221:SF248">
    <property type="entry name" value="ABC TRANSPORTER TRANSMEMBRANE REGION"/>
    <property type="match status" value="1"/>
</dbReference>
<dbReference type="InterPro" id="IPR027417">
    <property type="entry name" value="P-loop_NTPase"/>
</dbReference>
<feature type="domain" description="Peptidase C39" evidence="12">
    <location>
        <begin position="11"/>
        <end position="134"/>
    </location>
</feature>
<dbReference type="InterPro" id="IPR017750">
    <property type="entry name" value="ATPase_T1SS"/>
</dbReference>
<feature type="domain" description="ABC transporter" evidence="10">
    <location>
        <begin position="482"/>
        <end position="714"/>
    </location>
</feature>
<keyword evidence="8 9" id="KW-0472">Membrane</keyword>
<feature type="transmembrane region" description="Helical" evidence="9">
    <location>
        <begin position="392"/>
        <end position="412"/>
    </location>
</feature>
<dbReference type="Pfam" id="PF03412">
    <property type="entry name" value="Peptidase_C39"/>
    <property type="match status" value="1"/>
</dbReference>
<reference evidence="13 14" key="1">
    <citation type="submission" date="2017-08" db="EMBL/GenBank/DDBJ databases">
        <title>Infants hospitalized years apart are colonized by the same room-sourced microbial strains.</title>
        <authorList>
            <person name="Brooks B."/>
            <person name="Olm M.R."/>
            <person name="Firek B.A."/>
            <person name="Baker R."/>
            <person name="Thomas B.C."/>
            <person name="Morowitz M.J."/>
            <person name="Banfield J.F."/>
        </authorList>
    </citation>
    <scope>NUCLEOTIDE SEQUENCE [LARGE SCALE GENOMIC DNA]</scope>
    <source>
        <strain evidence="13">S2_005_002_R2_29</strain>
    </source>
</reference>
<feature type="transmembrane region" description="Helical" evidence="9">
    <location>
        <begin position="276"/>
        <end position="301"/>
    </location>
</feature>
<feature type="transmembrane region" description="Helical" evidence="9">
    <location>
        <begin position="204"/>
        <end position="221"/>
    </location>
</feature>
<dbReference type="Proteomes" id="UP000249417">
    <property type="component" value="Unassembled WGS sequence"/>
</dbReference>
<dbReference type="EMBL" id="QFQB01000003">
    <property type="protein sequence ID" value="PZQ48678.1"/>
    <property type="molecule type" value="Genomic_DNA"/>
</dbReference>
<evidence type="ECO:0000256" key="5">
    <source>
        <dbReference type="ARBA" id="ARBA00022741"/>
    </source>
</evidence>
<protein>
    <submittedName>
        <fullName evidence="13">Type I secretion system permease/ATPase</fullName>
    </submittedName>
</protein>
<dbReference type="GO" id="GO:0008233">
    <property type="term" value="F:peptidase activity"/>
    <property type="evidence" value="ECO:0007669"/>
    <property type="project" value="InterPro"/>
</dbReference>
<evidence type="ECO:0000256" key="3">
    <source>
        <dbReference type="ARBA" id="ARBA00022475"/>
    </source>
</evidence>
<dbReference type="AlphaFoldDB" id="A0A2W5N809"/>
<keyword evidence="4 9" id="KW-0812">Transmembrane</keyword>
<evidence type="ECO:0000256" key="1">
    <source>
        <dbReference type="ARBA" id="ARBA00004651"/>
    </source>
</evidence>
<dbReference type="PROSITE" id="PS50929">
    <property type="entry name" value="ABC_TM1F"/>
    <property type="match status" value="1"/>
</dbReference>
<dbReference type="Gene3D" id="1.20.1560.10">
    <property type="entry name" value="ABC transporter type 1, transmembrane domain"/>
    <property type="match status" value="1"/>
</dbReference>
<comment type="caution">
    <text evidence="13">The sequence shown here is derived from an EMBL/GenBank/DDBJ whole genome shotgun (WGS) entry which is preliminary data.</text>
</comment>
<dbReference type="SUPFAM" id="SSF90123">
    <property type="entry name" value="ABC transporter transmembrane region"/>
    <property type="match status" value="1"/>
</dbReference>
<keyword evidence="3" id="KW-1003">Cell membrane</keyword>
<dbReference type="PANTHER" id="PTHR24221">
    <property type="entry name" value="ATP-BINDING CASSETTE SUB-FAMILY B"/>
    <property type="match status" value="1"/>
</dbReference>
<dbReference type="FunFam" id="3.40.50.300:FF:000299">
    <property type="entry name" value="ABC transporter ATP-binding protein/permease"/>
    <property type="match status" value="1"/>
</dbReference>
<dbReference type="InterPro" id="IPR036640">
    <property type="entry name" value="ABC1_TM_sf"/>
</dbReference>
<dbReference type="PROSITE" id="PS50893">
    <property type="entry name" value="ABC_TRANSPORTER_2"/>
    <property type="match status" value="1"/>
</dbReference>
<dbReference type="GO" id="GO:0016887">
    <property type="term" value="F:ATP hydrolysis activity"/>
    <property type="evidence" value="ECO:0007669"/>
    <property type="project" value="InterPro"/>
</dbReference>
<dbReference type="GO" id="GO:0006508">
    <property type="term" value="P:proteolysis"/>
    <property type="evidence" value="ECO:0007669"/>
    <property type="project" value="InterPro"/>
</dbReference>
<dbReference type="GO" id="GO:0005886">
    <property type="term" value="C:plasma membrane"/>
    <property type="evidence" value="ECO:0007669"/>
    <property type="project" value="UniProtKB-SubCell"/>
</dbReference>
<evidence type="ECO:0000256" key="4">
    <source>
        <dbReference type="ARBA" id="ARBA00022692"/>
    </source>
</evidence>
<evidence type="ECO:0000313" key="14">
    <source>
        <dbReference type="Proteomes" id="UP000249417"/>
    </source>
</evidence>
<dbReference type="InterPro" id="IPR003593">
    <property type="entry name" value="AAA+_ATPase"/>
</dbReference>
<feature type="transmembrane region" description="Helical" evidence="9">
    <location>
        <begin position="307"/>
        <end position="327"/>
    </location>
</feature>
<organism evidence="13 14">
    <name type="scientific">Micavibrio aeruginosavorus</name>
    <dbReference type="NCBI Taxonomy" id="349221"/>
    <lineage>
        <taxon>Bacteria</taxon>
        <taxon>Pseudomonadati</taxon>
        <taxon>Bdellovibrionota</taxon>
        <taxon>Bdellovibrionia</taxon>
        <taxon>Bdellovibrionales</taxon>
        <taxon>Pseudobdellovibrionaceae</taxon>
        <taxon>Micavibrio</taxon>
    </lineage>
</organism>
<sequence>MSADLTPKTVDAQSVDPLLSCLVYLTAHYGHAKSAQAITAGLAYDEKNMGPNLFCEAAEKTGLKAKIVYRDKIKKISAPVLPVVLVLKNAQACVLLKISTDEHNALIWSPETGAERTVKLTDLKQSYTGYAIFTHPYADMSETDGPKIQEAHKHWFWGPMWEVREIYWKVVAAAILINLFALTSPIFMMNIYNRVLPNHAVETGWVLAIGAITVFGFDFIMRTLRGYFIDLAGRRVDVIAAKRIFDQLMNMKLAGRPRSSGAFANMLRDFDSVRDFTTSATLTGLVDLPFALLFLVVIWILGGGVAFMLAGLIILVMLAGYALQVPLRNYVRKSTRSAEAKHGLLVEAISGLETIKAIGADGRLRARYGDQVAENAYYSQGSRFISALGGNIAALIQQISAIIIILIGMYMVKEGDMSVGALIACVMLGGRAIAPIGQVANLMSRYHSARSAMKTIDGIMSKPVERPVDAKFLHRPDLKGKIQFKNVTFAYPGANRKSLDDVSFTINPGERVGIVGRIGSGKSTIARLMMGLYDPSEGTILVDDTDYRQIDPADLRRNMAYIAQDVVLFSGSVRDNITASVPHATEEEILGASKEAGVHEFIARHPMGYDAPVGERGEGLSGGQRQTIALARAMLLKPNMFVCDEPTNAMDVQAEASFTAHIGRYAKNKTLVLITHRQQLLPLVDRLILIDQGKVVADGPRDKVLETIARGIEVPK</sequence>
<accession>A0A2W5N809</accession>
<comment type="subcellular location">
    <subcellularLocation>
        <location evidence="1">Cell membrane</location>
        <topology evidence="1">Multi-pass membrane protein</topology>
    </subcellularLocation>
</comment>
<dbReference type="GO" id="GO:0140359">
    <property type="term" value="F:ABC-type transporter activity"/>
    <property type="evidence" value="ECO:0007669"/>
    <property type="project" value="InterPro"/>
</dbReference>
<dbReference type="GO" id="GO:0034040">
    <property type="term" value="F:ATPase-coupled lipid transmembrane transporter activity"/>
    <property type="evidence" value="ECO:0007669"/>
    <property type="project" value="TreeGrafter"/>
</dbReference>
<dbReference type="PROSITE" id="PS50990">
    <property type="entry name" value="PEPTIDASE_C39"/>
    <property type="match status" value="1"/>
</dbReference>
<dbReference type="CDD" id="cd18587">
    <property type="entry name" value="ABC_6TM_LapB_like"/>
    <property type="match status" value="1"/>
</dbReference>
<proteinExistence type="predicted"/>
<keyword evidence="7 9" id="KW-1133">Transmembrane helix</keyword>
<keyword evidence="5" id="KW-0547">Nucleotide-binding</keyword>
<evidence type="ECO:0000259" key="10">
    <source>
        <dbReference type="PROSITE" id="PS50893"/>
    </source>
</evidence>
<evidence type="ECO:0000256" key="9">
    <source>
        <dbReference type="SAM" id="Phobius"/>
    </source>
</evidence>
<dbReference type="Pfam" id="PF00005">
    <property type="entry name" value="ABC_tran"/>
    <property type="match status" value="1"/>
</dbReference>
<evidence type="ECO:0000256" key="6">
    <source>
        <dbReference type="ARBA" id="ARBA00022840"/>
    </source>
</evidence>
<dbReference type="Pfam" id="PF00664">
    <property type="entry name" value="ABC_membrane"/>
    <property type="match status" value="1"/>
</dbReference>
<dbReference type="NCBIfam" id="TIGR03375">
    <property type="entry name" value="type_I_sec_LssB"/>
    <property type="match status" value="1"/>
</dbReference>
<dbReference type="SMART" id="SM00382">
    <property type="entry name" value="AAA"/>
    <property type="match status" value="1"/>
</dbReference>
<evidence type="ECO:0000259" key="11">
    <source>
        <dbReference type="PROSITE" id="PS50929"/>
    </source>
</evidence>
<dbReference type="GO" id="GO:0005524">
    <property type="term" value="F:ATP binding"/>
    <property type="evidence" value="ECO:0007669"/>
    <property type="project" value="UniProtKB-KW"/>
</dbReference>
<dbReference type="Gene3D" id="3.40.50.300">
    <property type="entry name" value="P-loop containing nucleotide triphosphate hydrolases"/>
    <property type="match status" value="1"/>
</dbReference>